<dbReference type="Pfam" id="PF01895">
    <property type="entry name" value="PhoU"/>
    <property type="match status" value="2"/>
</dbReference>
<dbReference type="GO" id="GO:0045936">
    <property type="term" value="P:negative regulation of phosphate metabolic process"/>
    <property type="evidence" value="ECO:0007669"/>
    <property type="project" value="InterPro"/>
</dbReference>
<feature type="domain" description="PhoU" evidence="9">
    <location>
        <begin position="120"/>
        <end position="205"/>
    </location>
</feature>
<comment type="subunit">
    <text evidence="3 8">Homodimer.</text>
</comment>
<evidence type="ECO:0000256" key="4">
    <source>
        <dbReference type="ARBA" id="ARBA00022448"/>
    </source>
</evidence>
<dbReference type="PANTHER" id="PTHR42930:SF3">
    <property type="entry name" value="PHOSPHATE-SPECIFIC TRANSPORT SYSTEM ACCESSORY PROTEIN PHOU"/>
    <property type="match status" value="1"/>
</dbReference>
<comment type="subcellular location">
    <subcellularLocation>
        <location evidence="1 8">Cytoplasm</location>
    </subcellularLocation>
</comment>
<dbReference type="AlphaFoldDB" id="A0A223NTJ1"/>
<evidence type="ECO:0000256" key="6">
    <source>
        <dbReference type="ARBA" id="ARBA00022592"/>
    </source>
</evidence>
<dbReference type="EMBL" id="CP022743">
    <property type="protein sequence ID" value="ASU33183.1"/>
    <property type="molecule type" value="Genomic_DNA"/>
</dbReference>
<dbReference type="FunFam" id="1.20.58.220:FF:000004">
    <property type="entry name" value="Phosphate-specific transport system accessory protein PhoU"/>
    <property type="match status" value="1"/>
</dbReference>
<dbReference type="GO" id="GO:0005737">
    <property type="term" value="C:cytoplasm"/>
    <property type="evidence" value="ECO:0007669"/>
    <property type="project" value="UniProtKB-SubCell"/>
</dbReference>
<keyword evidence="11" id="KW-1185">Reference proteome</keyword>
<keyword evidence="5 8" id="KW-0963">Cytoplasm</keyword>
<dbReference type="GO" id="GO:0006817">
    <property type="term" value="P:phosphate ion transport"/>
    <property type="evidence" value="ECO:0007669"/>
    <property type="project" value="UniProtKB-KW"/>
</dbReference>
<evidence type="ECO:0000259" key="9">
    <source>
        <dbReference type="Pfam" id="PF01895"/>
    </source>
</evidence>
<evidence type="ECO:0000256" key="7">
    <source>
        <dbReference type="ARBA" id="ARBA00056181"/>
    </source>
</evidence>
<dbReference type="Gene3D" id="1.20.58.220">
    <property type="entry name" value="Phosphate transport system protein phou homolog 2, domain 2"/>
    <property type="match status" value="1"/>
</dbReference>
<proteinExistence type="inferred from homology"/>
<dbReference type="GO" id="GO:0030643">
    <property type="term" value="P:intracellular phosphate ion homeostasis"/>
    <property type="evidence" value="ECO:0007669"/>
    <property type="project" value="InterPro"/>
</dbReference>
<comment type="similarity">
    <text evidence="2 8">Belongs to the PhoU family.</text>
</comment>
<evidence type="ECO:0000256" key="3">
    <source>
        <dbReference type="ARBA" id="ARBA00011738"/>
    </source>
</evidence>
<dbReference type="InterPro" id="IPR028366">
    <property type="entry name" value="PhoU"/>
</dbReference>
<dbReference type="NCBIfam" id="TIGR02135">
    <property type="entry name" value="phoU_full"/>
    <property type="match status" value="1"/>
</dbReference>
<dbReference type="PANTHER" id="PTHR42930">
    <property type="entry name" value="PHOSPHATE-SPECIFIC TRANSPORT SYSTEM ACCESSORY PROTEIN PHOU"/>
    <property type="match status" value="1"/>
</dbReference>
<dbReference type="KEGG" id="muc:MuYL_1285"/>
<evidence type="ECO:0000313" key="10">
    <source>
        <dbReference type="EMBL" id="ASU33183.1"/>
    </source>
</evidence>
<dbReference type="SUPFAM" id="SSF109755">
    <property type="entry name" value="PhoU-like"/>
    <property type="match status" value="1"/>
</dbReference>
<name>A0A223NTJ1_9SPHI</name>
<gene>
    <name evidence="10" type="ORF">MuYL_1285</name>
</gene>
<dbReference type="InterPro" id="IPR026022">
    <property type="entry name" value="PhoU_dom"/>
</dbReference>
<sequence length="230" mass="26256">MTPLENEITALKKELVSMWILVQSQLNKAKDAMVRFDKDLAREVLIKEKRVNSFELKIDRDCENIFALYCPVAVDLRFLLAALKINTNLERIGDIAAGIALYIVESSVNFEVSVMESTSLLRMYEEAINILIDARTAFEKEDTVLARSIFKRDDVLDAINENAPIVIGEVIRANPNTIPEALYMLSVIRKLERVGDQSKNIAEEIIFYVEAKIMKHLESSQKRFEGEEED</sequence>
<dbReference type="Proteomes" id="UP000215002">
    <property type="component" value="Chromosome"/>
</dbReference>
<keyword evidence="4 8" id="KW-0813">Transport</keyword>
<dbReference type="RefSeq" id="WP_094569677.1">
    <property type="nucleotide sequence ID" value="NZ_CP022743.1"/>
</dbReference>
<feature type="domain" description="PhoU" evidence="9">
    <location>
        <begin position="18"/>
        <end position="101"/>
    </location>
</feature>
<keyword evidence="6 8" id="KW-0592">Phosphate transport</keyword>
<evidence type="ECO:0000313" key="11">
    <source>
        <dbReference type="Proteomes" id="UP000215002"/>
    </source>
</evidence>
<protein>
    <recommendedName>
        <fullName evidence="8">Phosphate-specific transport system accessory protein PhoU</fullName>
    </recommendedName>
</protein>
<dbReference type="PIRSF" id="PIRSF003107">
    <property type="entry name" value="PhoU"/>
    <property type="match status" value="1"/>
</dbReference>
<accession>A0A223NTJ1</accession>
<organism evidence="10 11">
    <name type="scientific">Mucilaginibacter xinganensis</name>
    <dbReference type="NCBI Taxonomy" id="1234841"/>
    <lineage>
        <taxon>Bacteria</taxon>
        <taxon>Pseudomonadati</taxon>
        <taxon>Bacteroidota</taxon>
        <taxon>Sphingobacteriia</taxon>
        <taxon>Sphingobacteriales</taxon>
        <taxon>Sphingobacteriaceae</taxon>
        <taxon>Mucilaginibacter</taxon>
    </lineage>
</organism>
<evidence type="ECO:0000256" key="2">
    <source>
        <dbReference type="ARBA" id="ARBA00008107"/>
    </source>
</evidence>
<dbReference type="InterPro" id="IPR038078">
    <property type="entry name" value="PhoU-like_sf"/>
</dbReference>
<evidence type="ECO:0000256" key="5">
    <source>
        <dbReference type="ARBA" id="ARBA00022490"/>
    </source>
</evidence>
<comment type="function">
    <text evidence="7 8">Plays a role in the regulation of phosphate uptake.</text>
</comment>
<reference evidence="10 11" key="1">
    <citation type="submission" date="2017-08" db="EMBL/GenBank/DDBJ databases">
        <title>Complete genome sequence of Mucilaginibacter sp. strain BJC16-A31.</title>
        <authorList>
            <consortium name="Henan University of Science and Technology"/>
            <person name="You X."/>
        </authorList>
    </citation>
    <scope>NUCLEOTIDE SEQUENCE [LARGE SCALE GENOMIC DNA]</scope>
    <source>
        <strain evidence="10 11">BJC16-A31</strain>
    </source>
</reference>
<evidence type="ECO:0000256" key="8">
    <source>
        <dbReference type="PIRNR" id="PIRNR003107"/>
    </source>
</evidence>
<dbReference type="OrthoDB" id="9814256at2"/>
<evidence type="ECO:0000256" key="1">
    <source>
        <dbReference type="ARBA" id="ARBA00004496"/>
    </source>
</evidence>